<evidence type="ECO:0000313" key="17">
    <source>
        <dbReference type="EMBL" id="KAG2200638.1"/>
    </source>
</evidence>
<evidence type="ECO:0000256" key="15">
    <source>
        <dbReference type="ARBA" id="ARBA00031847"/>
    </source>
</evidence>
<dbReference type="OrthoDB" id="30826at2759"/>
<dbReference type="EMBL" id="JAEPRD010000081">
    <property type="protein sequence ID" value="KAG2200638.1"/>
    <property type="molecule type" value="Genomic_DNA"/>
</dbReference>
<dbReference type="InterPro" id="IPR014893">
    <property type="entry name" value="Ku_PK_bind"/>
</dbReference>
<dbReference type="PANTHER" id="PTHR12604">
    <property type="entry name" value="KU AUTOANTIGEN DNA HELICASE"/>
    <property type="match status" value="1"/>
</dbReference>
<keyword evidence="12" id="KW-0233">DNA recombination</keyword>
<evidence type="ECO:0000259" key="16">
    <source>
        <dbReference type="SMART" id="SM00559"/>
    </source>
</evidence>
<evidence type="ECO:0000256" key="13">
    <source>
        <dbReference type="ARBA" id="ARBA00023204"/>
    </source>
</evidence>
<dbReference type="Gene3D" id="2.40.290.10">
    <property type="match status" value="1"/>
</dbReference>
<reference evidence="17" key="1">
    <citation type="submission" date="2020-12" db="EMBL/GenBank/DDBJ databases">
        <title>Metabolic potential, ecology and presence of endohyphal bacteria is reflected in genomic diversity of Mucoromycotina.</title>
        <authorList>
            <person name="Muszewska A."/>
            <person name="Okrasinska A."/>
            <person name="Steczkiewicz K."/>
            <person name="Drgas O."/>
            <person name="Orlowska M."/>
            <person name="Perlinska-Lenart U."/>
            <person name="Aleksandrzak-Piekarczyk T."/>
            <person name="Szatraj K."/>
            <person name="Zielenkiewicz U."/>
            <person name="Pilsyk S."/>
            <person name="Malc E."/>
            <person name="Mieczkowski P."/>
            <person name="Kruszewska J.S."/>
            <person name="Biernat P."/>
            <person name="Pawlowska J."/>
        </authorList>
    </citation>
    <scope>NUCLEOTIDE SEQUENCE</scope>
    <source>
        <strain evidence="17">WA0000017839</strain>
    </source>
</reference>
<dbReference type="Gene3D" id="1.10.1600.10">
    <property type="match status" value="1"/>
</dbReference>
<evidence type="ECO:0000256" key="5">
    <source>
        <dbReference type="ARBA" id="ARBA00022741"/>
    </source>
</evidence>
<dbReference type="GO" id="GO:0043564">
    <property type="term" value="C:Ku70:Ku80 complex"/>
    <property type="evidence" value="ECO:0007669"/>
    <property type="project" value="InterPro"/>
</dbReference>
<dbReference type="SUPFAM" id="SSF53300">
    <property type="entry name" value="vWA-like"/>
    <property type="match status" value="1"/>
</dbReference>
<keyword evidence="7" id="KW-0378">Hydrolase</keyword>
<comment type="caution">
    <text evidence="17">The sequence shown here is derived from an EMBL/GenBank/DDBJ whole genome shotgun (WGS) entry which is preliminary data.</text>
</comment>
<sequence>MANKKATCYILNVHHEMSLFPDNAFEKSLKTITSSIEDRVLTGRKTDLVSVILCGTPETHNALSDATPGQYEHITTMTPLVMSSVQMLRELSNLTTADPNVPSADVLDALIVAIELIATHCKKLKYTKRIVMFTDNQTQIDWLDLSAVGDMLKSTEIELVLVGADYEEFQSTSCNENVKNNYEHWQALIKSGHEGDIMSLEEAYAQTQTIYVKDVSARPSFRGYMYLGSISENSTFLPISSNTYLRTKQTSLPTLKKLSGLSQGPTRKVEAIRKFLIRANDGKDGEDAQDIEVSKEDIQQGYKFGKSVVLVSSEELAMSKLITKKEMSILGFVKAESVPRYNFFSNVVILTSGLFRTEQSAVALTTLAEALFETGHYALVRFVTSDNAQPKIGILQPELDDVCPVLQYIDVPFADDIRSHKFKSPKNYDDQEDLDLMESLVDAMSNDSLGPDYLSPESNYNPIDWRVKTATKRAAVNPSAPLPELDKRFDDQFKVNPVILEQVGEIGTKIAKKFNVIKVDTKEKKIFAPVTDFEDRAPINDLLDSANADTRNVNFDTMMTELRGELTIGLSTPVEDYYAMLKADSEEDMVEKADTLMKESIFKLLNLSFGNQHYQKVLNCLEALRKTCVEEEDALRYNTVMHELKSWCSLSTPNTPRRQMWDMVKQAGLGLISSEECPDVEIKDVTKQDAEKFWIEADDSAAAVDVDMEQFNEEDLDDLF</sequence>
<keyword evidence="6" id="KW-0227">DNA damage</keyword>
<keyword evidence="10" id="KW-0779">Telomere</keyword>
<keyword evidence="11" id="KW-0238">DNA-binding</keyword>
<gene>
    <name evidence="17" type="ORF">INT47_007382</name>
</gene>
<keyword evidence="18" id="KW-1185">Reference proteome</keyword>
<proteinExistence type="inferred from homology"/>
<evidence type="ECO:0000256" key="14">
    <source>
        <dbReference type="ARBA" id="ARBA00023242"/>
    </source>
</evidence>
<evidence type="ECO:0000256" key="8">
    <source>
        <dbReference type="ARBA" id="ARBA00022806"/>
    </source>
</evidence>
<dbReference type="GO" id="GO:0004386">
    <property type="term" value="F:helicase activity"/>
    <property type="evidence" value="ECO:0007669"/>
    <property type="project" value="UniProtKB-KW"/>
</dbReference>
<dbReference type="SMART" id="SM00559">
    <property type="entry name" value="Ku78"/>
    <property type="match status" value="1"/>
</dbReference>
<dbReference type="Pfam" id="PF08785">
    <property type="entry name" value="Ku_PK_bind"/>
    <property type="match status" value="1"/>
</dbReference>
<keyword evidence="8" id="KW-0347">Helicase</keyword>
<evidence type="ECO:0000256" key="2">
    <source>
        <dbReference type="ARBA" id="ARBA00004574"/>
    </source>
</evidence>
<dbReference type="Pfam" id="PF02735">
    <property type="entry name" value="Ku"/>
    <property type="match status" value="1"/>
</dbReference>
<dbReference type="GO" id="GO:0003690">
    <property type="term" value="F:double-stranded DNA binding"/>
    <property type="evidence" value="ECO:0007669"/>
    <property type="project" value="TreeGrafter"/>
</dbReference>
<dbReference type="GO" id="GO:0005524">
    <property type="term" value="F:ATP binding"/>
    <property type="evidence" value="ECO:0007669"/>
    <property type="project" value="UniProtKB-KW"/>
</dbReference>
<dbReference type="Proteomes" id="UP000603453">
    <property type="component" value="Unassembled WGS sequence"/>
</dbReference>
<dbReference type="InterPro" id="IPR036494">
    <property type="entry name" value="Ku_C_sf"/>
</dbReference>
<comment type="subcellular location">
    <subcellularLocation>
        <location evidence="2">Chromosome</location>
        <location evidence="2">Telomere</location>
    </subcellularLocation>
    <subcellularLocation>
        <location evidence="1">Nucleus</location>
    </subcellularLocation>
</comment>
<keyword evidence="9" id="KW-0067">ATP-binding</keyword>
<dbReference type="Gene3D" id="3.40.50.410">
    <property type="entry name" value="von Willebrand factor, type A domain"/>
    <property type="match status" value="1"/>
</dbReference>
<keyword evidence="5" id="KW-0547">Nucleotide-binding</keyword>
<dbReference type="GO" id="GO:0000781">
    <property type="term" value="C:chromosome, telomeric region"/>
    <property type="evidence" value="ECO:0007669"/>
    <property type="project" value="UniProtKB-SubCell"/>
</dbReference>
<feature type="domain" description="Ku" evidence="16">
    <location>
        <begin position="290"/>
        <end position="428"/>
    </location>
</feature>
<evidence type="ECO:0000256" key="7">
    <source>
        <dbReference type="ARBA" id="ARBA00022801"/>
    </source>
</evidence>
<dbReference type="PANTHER" id="PTHR12604:SF4">
    <property type="entry name" value="X-RAY REPAIR CROSS-COMPLEMENTING PROTEIN 5"/>
    <property type="match status" value="1"/>
</dbReference>
<evidence type="ECO:0000256" key="4">
    <source>
        <dbReference type="ARBA" id="ARBA00021792"/>
    </source>
</evidence>
<evidence type="ECO:0000256" key="10">
    <source>
        <dbReference type="ARBA" id="ARBA00022895"/>
    </source>
</evidence>
<dbReference type="GO" id="GO:0000723">
    <property type="term" value="P:telomere maintenance"/>
    <property type="evidence" value="ECO:0007669"/>
    <property type="project" value="InterPro"/>
</dbReference>
<evidence type="ECO:0000256" key="3">
    <source>
        <dbReference type="ARBA" id="ARBA00007726"/>
    </source>
</evidence>
<evidence type="ECO:0000256" key="12">
    <source>
        <dbReference type="ARBA" id="ARBA00023172"/>
    </source>
</evidence>
<dbReference type="CDD" id="cd00873">
    <property type="entry name" value="KU80"/>
    <property type="match status" value="1"/>
</dbReference>
<dbReference type="Pfam" id="PF03731">
    <property type="entry name" value="Ku_N"/>
    <property type="match status" value="1"/>
</dbReference>
<dbReference type="AlphaFoldDB" id="A0A8H7QZM4"/>
<evidence type="ECO:0000313" key="18">
    <source>
        <dbReference type="Proteomes" id="UP000603453"/>
    </source>
</evidence>
<dbReference type="GO" id="GO:0006303">
    <property type="term" value="P:double-strand break repair via nonhomologous end joining"/>
    <property type="evidence" value="ECO:0007669"/>
    <property type="project" value="InterPro"/>
</dbReference>
<dbReference type="InterPro" id="IPR005161">
    <property type="entry name" value="Ku_N"/>
</dbReference>
<name>A0A8H7QZM4_9FUNG</name>
<dbReference type="InterPro" id="IPR006164">
    <property type="entry name" value="DNA_bd_Ku70/Ku80"/>
</dbReference>
<dbReference type="Gene3D" id="1.25.40.240">
    <property type="entry name" value="Ku, C-terminal domain"/>
    <property type="match status" value="1"/>
</dbReference>
<keyword evidence="14" id="KW-0539">Nucleus</keyword>
<comment type="similarity">
    <text evidence="3">Belongs to the ku80 family.</text>
</comment>
<organism evidence="17 18">
    <name type="scientific">Mucor saturninus</name>
    <dbReference type="NCBI Taxonomy" id="64648"/>
    <lineage>
        <taxon>Eukaryota</taxon>
        <taxon>Fungi</taxon>
        <taxon>Fungi incertae sedis</taxon>
        <taxon>Mucoromycota</taxon>
        <taxon>Mucoromycotina</taxon>
        <taxon>Mucoromycetes</taxon>
        <taxon>Mucorales</taxon>
        <taxon>Mucorineae</taxon>
        <taxon>Mucoraceae</taxon>
        <taxon>Mucor</taxon>
    </lineage>
</organism>
<evidence type="ECO:0000256" key="11">
    <source>
        <dbReference type="ARBA" id="ARBA00023125"/>
    </source>
</evidence>
<dbReference type="SUPFAM" id="SSF100939">
    <property type="entry name" value="SPOC domain-like"/>
    <property type="match status" value="1"/>
</dbReference>
<dbReference type="GO" id="GO:0016787">
    <property type="term" value="F:hydrolase activity"/>
    <property type="evidence" value="ECO:0007669"/>
    <property type="project" value="UniProtKB-KW"/>
</dbReference>
<dbReference type="SUPFAM" id="SSF101420">
    <property type="entry name" value="C-terminal domain of Ku80"/>
    <property type="match status" value="1"/>
</dbReference>
<keyword evidence="13" id="KW-0234">DNA repair</keyword>
<dbReference type="InterPro" id="IPR016194">
    <property type="entry name" value="SPOC-like_C_dom_sf"/>
</dbReference>
<dbReference type="GO" id="GO:0006310">
    <property type="term" value="P:DNA recombination"/>
    <property type="evidence" value="ECO:0007669"/>
    <property type="project" value="UniProtKB-KW"/>
</dbReference>
<dbReference type="InterPro" id="IPR036465">
    <property type="entry name" value="vWFA_dom_sf"/>
</dbReference>
<dbReference type="GO" id="GO:0003684">
    <property type="term" value="F:damaged DNA binding"/>
    <property type="evidence" value="ECO:0007669"/>
    <property type="project" value="InterPro"/>
</dbReference>
<evidence type="ECO:0000256" key="9">
    <source>
        <dbReference type="ARBA" id="ARBA00022840"/>
    </source>
</evidence>
<dbReference type="GO" id="GO:0042162">
    <property type="term" value="F:telomeric DNA binding"/>
    <property type="evidence" value="ECO:0007669"/>
    <property type="project" value="InterPro"/>
</dbReference>
<protein>
    <recommendedName>
        <fullName evidence="4">ATP-dependent DNA helicase II subunit 2</fullName>
    </recommendedName>
    <alternativeName>
        <fullName evidence="15">ATP-dependent DNA helicase II subunit Ku80</fullName>
    </alternativeName>
</protein>
<accession>A0A8H7QZM4</accession>
<dbReference type="InterPro" id="IPR024193">
    <property type="entry name" value="Ku80"/>
</dbReference>
<evidence type="ECO:0000256" key="6">
    <source>
        <dbReference type="ARBA" id="ARBA00022763"/>
    </source>
</evidence>
<evidence type="ECO:0000256" key="1">
    <source>
        <dbReference type="ARBA" id="ARBA00004123"/>
    </source>
</evidence>
<keyword evidence="10" id="KW-0158">Chromosome</keyword>